<dbReference type="InterPro" id="IPR010279">
    <property type="entry name" value="YqjD/ElaB"/>
</dbReference>
<keyword evidence="5 9" id="KW-0812">Transmembrane</keyword>
<evidence type="ECO:0000259" key="11">
    <source>
        <dbReference type="Pfam" id="PF19029"/>
    </source>
</evidence>
<dbReference type="RefSeq" id="WP_110255159.1">
    <property type="nucleotide sequence ID" value="NZ_QJKB01000003.1"/>
</dbReference>
<dbReference type="Pfam" id="PF19029">
    <property type="entry name" value="DUF883_C"/>
    <property type="match status" value="1"/>
</dbReference>
<accession>A0A318JJ79</accession>
<evidence type="ECO:0000313" key="13">
    <source>
        <dbReference type="Proteomes" id="UP000247792"/>
    </source>
</evidence>
<comment type="similarity">
    <text evidence="2">Belongs to the ElaB/YgaM/YqjD family.</text>
</comment>
<dbReference type="AlphaFoldDB" id="A0A318JJ79"/>
<dbReference type="PANTHER" id="PTHR35893">
    <property type="entry name" value="INNER MEMBRANE PROTEIN-RELATED"/>
    <property type="match status" value="1"/>
</dbReference>
<evidence type="ECO:0000256" key="7">
    <source>
        <dbReference type="ARBA" id="ARBA00023136"/>
    </source>
</evidence>
<dbReference type="GO" id="GO:0005886">
    <property type="term" value="C:plasma membrane"/>
    <property type="evidence" value="ECO:0007669"/>
    <property type="project" value="UniProtKB-SubCell"/>
</dbReference>
<dbReference type="EMBL" id="QJKB01000003">
    <property type="protein sequence ID" value="PXX43884.1"/>
    <property type="molecule type" value="Genomic_DNA"/>
</dbReference>
<dbReference type="OrthoDB" id="9181874at2"/>
<evidence type="ECO:0000256" key="8">
    <source>
        <dbReference type="SAM" id="Coils"/>
    </source>
</evidence>
<evidence type="ECO:0000256" key="4">
    <source>
        <dbReference type="ARBA" id="ARBA00022519"/>
    </source>
</evidence>
<keyword evidence="7 9" id="KW-0472">Membrane</keyword>
<dbReference type="InterPro" id="IPR043605">
    <property type="entry name" value="DUF883_C"/>
</dbReference>
<evidence type="ECO:0000256" key="1">
    <source>
        <dbReference type="ARBA" id="ARBA00004377"/>
    </source>
</evidence>
<comment type="subcellular location">
    <subcellularLocation>
        <location evidence="1">Cell inner membrane</location>
        <topology evidence="1">Single-pass membrane protein</topology>
    </subcellularLocation>
</comment>
<gene>
    <name evidence="12" type="ORF">DFR42_103152</name>
</gene>
<keyword evidence="4" id="KW-0997">Cell inner membrane</keyword>
<evidence type="ECO:0000256" key="3">
    <source>
        <dbReference type="ARBA" id="ARBA00022475"/>
    </source>
</evidence>
<sequence>MSTVDEHREQLMNDLHLVIRDAEELLKNTEQQGSEGFKSAKARFEKTLKNAKAEVERIEDLVVTRTKEAAKATDVYVKENPWQSAGIAAGVGLLVGLLIGRSR</sequence>
<evidence type="ECO:0000256" key="6">
    <source>
        <dbReference type="ARBA" id="ARBA00022989"/>
    </source>
</evidence>
<dbReference type="InterPro" id="IPR043604">
    <property type="entry name" value="DUF883_N"/>
</dbReference>
<dbReference type="GO" id="GO:0043022">
    <property type="term" value="F:ribosome binding"/>
    <property type="evidence" value="ECO:0007669"/>
    <property type="project" value="InterPro"/>
</dbReference>
<feature type="domain" description="DUF883" evidence="10">
    <location>
        <begin position="9"/>
        <end position="54"/>
    </location>
</feature>
<evidence type="ECO:0000256" key="9">
    <source>
        <dbReference type="SAM" id="Phobius"/>
    </source>
</evidence>
<feature type="domain" description="DUF883" evidence="11">
    <location>
        <begin position="73"/>
        <end position="101"/>
    </location>
</feature>
<name>A0A318JJ79_9BURK</name>
<organism evidence="12 13">
    <name type="scientific">Undibacterium pigrum</name>
    <dbReference type="NCBI Taxonomy" id="401470"/>
    <lineage>
        <taxon>Bacteria</taxon>
        <taxon>Pseudomonadati</taxon>
        <taxon>Pseudomonadota</taxon>
        <taxon>Betaproteobacteria</taxon>
        <taxon>Burkholderiales</taxon>
        <taxon>Oxalobacteraceae</taxon>
        <taxon>Undibacterium</taxon>
    </lineage>
</organism>
<feature type="coiled-coil region" evidence="8">
    <location>
        <begin position="8"/>
        <end position="68"/>
    </location>
</feature>
<evidence type="ECO:0000256" key="2">
    <source>
        <dbReference type="ARBA" id="ARBA00010423"/>
    </source>
</evidence>
<dbReference type="PANTHER" id="PTHR35893:SF3">
    <property type="entry name" value="INNER MEMBRANE PROTEIN"/>
    <property type="match status" value="1"/>
</dbReference>
<evidence type="ECO:0000259" key="10">
    <source>
        <dbReference type="Pfam" id="PF05957"/>
    </source>
</evidence>
<evidence type="ECO:0000313" key="12">
    <source>
        <dbReference type="EMBL" id="PXX43884.1"/>
    </source>
</evidence>
<keyword evidence="6 9" id="KW-1133">Transmembrane helix</keyword>
<dbReference type="Proteomes" id="UP000247792">
    <property type="component" value="Unassembled WGS sequence"/>
</dbReference>
<dbReference type="Pfam" id="PF05957">
    <property type="entry name" value="DUF883"/>
    <property type="match status" value="1"/>
</dbReference>
<evidence type="ECO:0000256" key="5">
    <source>
        <dbReference type="ARBA" id="ARBA00022692"/>
    </source>
</evidence>
<comment type="caution">
    <text evidence="12">The sequence shown here is derived from an EMBL/GenBank/DDBJ whole genome shotgun (WGS) entry which is preliminary data.</text>
</comment>
<keyword evidence="3" id="KW-1003">Cell membrane</keyword>
<proteinExistence type="inferred from homology"/>
<feature type="transmembrane region" description="Helical" evidence="9">
    <location>
        <begin position="82"/>
        <end position="100"/>
    </location>
</feature>
<protein>
    <submittedName>
        <fullName evidence="12">ElaB/YqjD/DUF883 family membrane-anchored ribosome-binding protein</fullName>
    </submittedName>
</protein>
<keyword evidence="8" id="KW-0175">Coiled coil</keyword>
<reference evidence="12 13" key="1">
    <citation type="submission" date="2018-05" db="EMBL/GenBank/DDBJ databases">
        <title>Genomic Encyclopedia of Type Strains, Phase IV (KMG-IV): sequencing the most valuable type-strain genomes for metagenomic binning, comparative biology and taxonomic classification.</title>
        <authorList>
            <person name="Goeker M."/>
        </authorList>
    </citation>
    <scope>NUCLEOTIDE SEQUENCE [LARGE SCALE GENOMIC DNA]</scope>
    <source>
        <strain evidence="12 13">DSM 19792</strain>
    </source>
</reference>
<keyword evidence="13" id="KW-1185">Reference proteome</keyword>